<dbReference type="Proteomes" id="UP001287445">
    <property type="component" value="Unassembled WGS sequence"/>
</dbReference>
<dbReference type="AlphaFoldDB" id="A0AAJ2R6X3"/>
<comment type="caution">
    <text evidence="1">The sequence shown here is derived from an EMBL/GenBank/DDBJ whole genome shotgun (WGS) entry which is preliminary data.</text>
</comment>
<proteinExistence type="predicted"/>
<reference evidence="1" key="1">
    <citation type="submission" date="2023-11" db="EMBL/GenBank/DDBJ databases">
        <title>Identification and selenium tolerance of Delftia acidovorans R3-25.</title>
        <authorList>
            <person name="Zhang S."/>
            <person name="Liu Y."/>
            <person name="Guo Y."/>
        </authorList>
    </citation>
    <scope>NUCLEOTIDE SEQUENCE</scope>
    <source>
        <strain evidence="1">R3-25</strain>
    </source>
</reference>
<dbReference type="RefSeq" id="WP_046238170.1">
    <property type="nucleotide sequence ID" value="NZ_JAWWMZ010000010.1"/>
</dbReference>
<evidence type="ECO:0000313" key="1">
    <source>
        <dbReference type="EMBL" id="MDX4956257.1"/>
    </source>
</evidence>
<organism evidence="1 2">
    <name type="scientific">Delftia acidovorans</name>
    <name type="common">Pseudomonas acidovorans</name>
    <name type="synonym">Comamonas acidovorans</name>
    <dbReference type="NCBI Taxonomy" id="80866"/>
    <lineage>
        <taxon>Bacteria</taxon>
        <taxon>Pseudomonadati</taxon>
        <taxon>Pseudomonadota</taxon>
        <taxon>Betaproteobacteria</taxon>
        <taxon>Burkholderiales</taxon>
        <taxon>Comamonadaceae</taxon>
        <taxon>Delftia</taxon>
    </lineage>
</organism>
<gene>
    <name evidence="1" type="ORF">SGN30_22815</name>
</gene>
<name>A0AAJ2R6X3_DELAC</name>
<evidence type="ECO:0000313" key="2">
    <source>
        <dbReference type="Proteomes" id="UP001287445"/>
    </source>
</evidence>
<dbReference type="EMBL" id="JAWWMZ010000010">
    <property type="protein sequence ID" value="MDX4956257.1"/>
    <property type="molecule type" value="Genomic_DNA"/>
</dbReference>
<protein>
    <submittedName>
        <fullName evidence="1">Uncharacterized protein</fullName>
    </submittedName>
</protein>
<sequence length="64" mass="7153">MFAFLKPRTVAQLREQQLKEAERSLLTWQASLEDATAMSKMFSERVARLRAAVAAQQAAEGTRG</sequence>
<accession>A0AAJ2R6X3</accession>